<keyword evidence="1" id="KW-0812">Transmembrane</keyword>
<dbReference type="Proteomes" id="UP001138500">
    <property type="component" value="Unassembled WGS sequence"/>
</dbReference>
<sequence>MELLSEALLDGADQQRFQYTENKWCLIERFNASPTEFILVDSSSIDVPPWLGKVSRNALHKDSGSNEQSRPCSSLLCCFQQDRPKHHSGQEDKLPFRSAGALRQVFAALGLPLTYMQISDGFMGIVHGTATPAPSTQNATYHFVAHCNTKQGDWALTVAHDVRNGATSAFWSVERTVESKELLETLSQLREYACHPMLIPCIMFATVLRASTRRRLYIKEKIRTMEESANACFRAAASMYEGEESSLSERLQSLFRLLHQCRHEQTSREGRYDFWRSFHEALQDGFAYAESHVRHGLALDDRFAAAHSELSAWAALTWQKLRSLKARDIDHYSRVDNVSVMLHSITQRLDSRAQASVAIAARRDSQDMKFIALLGSIFLPASLVAVSLALLWELHNGL</sequence>
<proteinExistence type="predicted"/>
<evidence type="ECO:0000256" key="1">
    <source>
        <dbReference type="SAM" id="Phobius"/>
    </source>
</evidence>
<keyword evidence="1" id="KW-1133">Transmembrane helix</keyword>
<dbReference type="OrthoDB" id="2830640at2759"/>
<reference evidence="2 3" key="1">
    <citation type="journal article" date="2018" name="IMA Fungus">
        <title>IMA Genome-F 10: Nine draft genome sequences of Claviceps purpurea s.lat., including C. arundinis, C. humidiphila, and C. cf. spartinae, pseudomolecules for the pitch canker pathogen Fusarium circinatum, draft genome of Davidsoniella eucalypti, Grosmannia galeiformis, Quambalaria eucalypti, and Teratosphaeria destructans.</title>
        <authorList>
            <person name="Wingfield B.D."/>
            <person name="Liu M."/>
            <person name="Nguyen H.D."/>
            <person name="Lane F.A."/>
            <person name="Morgan S.W."/>
            <person name="De Vos L."/>
            <person name="Wilken P.M."/>
            <person name="Duong T.A."/>
            <person name="Aylward J."/>
            <person name="Coetzee M.P."/>
            <person name="Dadej K."/>
            <person name="De Beer Z.W."/>
            <person name="Findlay W."/>
            <person name="Havenga M."/>
            <person name="Kolarik M."/>
            <person name="Menzies J.G."/>
            <person name="Naidoo K."/>
            <person name="Pochopski O."/>
            <person name="Shoukouhi P."/>
            <person name="Santana Q.C."/>
            <person name="Seifert K.A."/>
            <person name="Soal N."/>
            <person name="Steenkamp E.T."/>
            <person name="Tatham C.T."/>
            <person name="van der Nest M.A."/>
            <person name="Wingfield M.J."/>
        </authorList>
    </citation>
    <scope>NUCLEOTIDE SEQUENCE [LARGE SCALE GENOMIC DNA]</scope>
    <source>
        <strain evidence="2">CMW44962</strain>
    </source>
</reference>
<name>A0A9W7SJI0_9PEZI</name>
<feature type="transmembrane region" description="Helical" evidence="1">
    <location>
        <begin position="195"/>
        <end position="212"/>
    </location>
</feature>
<evidence type="ECO:0000313" key="3">
    <source>
        <dbReference type="Proteomes" id="UP001138500"/>
    </source>
</evidence>
<dbReference type="EMBL" id="RIBY02002400">
    <property type="protein sequence ID" value="KAH9816976.1"/>
    <property type="molecule type" value="Genomic_DNA"/>
</dbReference>
<feature type="transmembrane region" description="Helical" evidence="1">
    <location>
        <begin position="370"/>
        <end position="392"/>
    </location>
</feature>
<reference evidence="2 3" key="2">
    <citation type="journal article" date="2021" name="Curr. Genet.">
        <title>Genetic response to nitrogen starvation in the aggressive Eucalyptus foliar pathogen Teratosphaeria destructans.</title>
        <authorList>
            <person name="Havenga M."/>
            <person name="Wingfield B.D."/>
            <person name="Wingfield M.J."/>
            <person name="Dreyer L.L."/>
            <person name="Roets F."/>
            <person name="Aylward J."/>
        </authorList>
    </citation>
    <scope>NUCLEOTIDE SEQUENCE [LARGE SCALE GENOMIC DNA]</scope>
    <source>
        <strain evidence="2">CMW44962</strain>
    </source>
</reference>
<keyword evidence="1" id="KW-0472">Membrane</keyword>
<gene>
    <name evidence="2" type="ORF">Tdes44962_MAKER05552</name>
</gene>
<protein>
    <submittedName>
        <fullName evidence="2">Uncharacterized protein</fullName>
    </submittedName>
</protein>
<dbReference type="AlphaFoldDB" id="A0A9W7SJI0"/>
<keyword evidence="3" id="KW-1185">Reference proteome</keyword>
<evidence type="ECO:0000313" key="2">
    <source>
        <dbReference type="EMBL" id="KAH9816976.1"/>
    </source>
</evidence>
<comment type="caution">
    <text evidence="2">The sequence shown here is derived from an EMBL/GenBank/DDBJ whole genome shotgun (WGS) entry which is preliminary data.</text>
</comment>
<organism evidence="2 3">
    <name type="scientific">Teratosphaeria destructans</name>
    <dbReference type="NCBI Taxonomy" id="418781"/>
    <lineage>
        <taxon>Eukaryota</taxon>
        <taxon>Fungi</taxon>
        <taxon>Dikarya</taxon>
        <taxon>Ascomycota</taxon>
        <taxon>Pezizomycotina</taxon>
        <taxon>Dothideomycetes</taxon>
        <taxon>Dothideomycetidae</taxon>
        <taxon>Mycosphaerellales</taxon>
        <taxon>Teratosphaeriaceae</taxon>
        <taxon>Teratosphaeria</taxon>
    </lineage>
</organism>
<accession>A0A9W7SJI0</accession>